<keyword evidence="1" id="KW-0472">Membrane</keyword>
<feature type="transmembrane region" description="Helical" evidence="1">
    <location>
        <begin position="12"/>
        <end position="31"/>
    </location>
</feature>
<sequence length="54" mass="6182">MLDTDRLSSGSRLIRAMVFTLLLLFVFRFLAPPESSEDLSLWQTLLPRITTLLS</sequence>
<keyword evidence="3" id="KW-1185">Reference proteome</keyword>
<dbReference type="Proteomes" id="UP001056708">
    <property type="component" value="Chromosome"/>
</dbReference>
<evidence type="ECO:0000313" key="2">
    <source>
        <dbReference type="EMBL" id="USR89727.1"/>
    </source>
</evidence>
<name>A0ABY5AKJ6_9CYAN</name>
<proteinExistence type="predicted"/>
<keyword evidence="1" id="KW-1133">Transmembrane helix</keyword>
<dbReference type="RefSeq" id="WP_252660813.1">
    <property type="nucleotide sequence ID" value="NZ_CP098611.1"/>
</dbReference>
<evidence type="ECO:0000256" key="1">
    <source>
        <dbReference type="SAM" id="Phobius"/>
    </source>
</evidence>
<dbReference type="EMBL" id="CP098611">
    <property type="protein sequence ID" value="USR89727.1"/>
    <property type="molecule type" value="Genomic_DNA"/>
</dbReference>
<accession>A0ABY5AKJ6</accession>
<reference evidence="2" key="1">
    <citation type="submission" date="2022-06" db="EMBL/GenBank/DDBJ databases">
        <title>Genome sequence of Phormidium yuhuli AB48 isolated from an industrial photobioreactor environment.</title>
        <authorList>
            <person name="Qiu Y."/>
            <person name="Noonan A.J.C."/>
            <person name="Dofher K."/>
            <person name="Koch M."/>
            <person name="Kieft B."/>
            <person name="Lin X."/>
            <person name="Ziels R.M."/>
            <person name="Hallam S.J."/>
        </authorList>
    </citation>
    <scope>NUCLEOTIDE SEQUENCE</scope>
    <source>
        <strain evidence="2">AB48</strain>
    </source>
</reference>
<evidence type="ECO:0000313" key="3">
    <source>
        <dbReference type="Proteomes" id="UP001056708"/>
    </source>
</evidence>
<keyword evidence="1" id="KW-0812">Transmembrane</keyword>
<organism evidence="2 3">
    <name type="scientific">Phormidium yuhuli AB48</name>
    <dbReference type="NCBI Taxonomy" id="2940671"/>
    <lineage>
        <taxon>Bacteria</taxon>
        <taxon>Bacillati</taxon>
        <taxon>Cyanobacteriota</taxon>
        <taxon>Cyanophyceae</taxon>
        <taxon>Oscillatoriophycideae</taxon>
        <taxon>Oscillatoriales</taxon>
        <taxon>Oscillatoriaceae</taxon>
        <taxon>Phormidium</taxon>
        <taxon>Phormidium yuhuli</taxon>
    </lineage>
</organism>
<gene>
    <name evidence="2" type="ORF">NEA10_12655</name>
</gene>
<protein>
    <submittedName>
        <fullName evidence="2">Uncharacterized protein</fullName>
    </submittedName>
</protein>